<comment type="caution">
    <text evidence="9">The sequence shown here is derived from an EMBL/GenBank/DDBJ whole genome shotgun (WGS) entry which is preliminary data.</text>
</comment>
<evidence type="ECO:0000256" key="4">
    <source>
        <dbReference type="ARBA" id="ARBA00022989"/>
    </source>
</evidence>
<keyword evidence="10" id="KW-1185">Reference proteome</keyword>
<keyword evidence="4 7" id="KW-1133">Transmembrane helix</keyword>
<dbReference type="Pfam" id="PF10412">
    <property type="entry name" value="TrwB_AAD_bind"/>
    <property type="match status" value="1"/>
</dbReference>
<dbReference type="GO" id="GO:0005886">
    <property type="term" value="C:plasma membrane"/>
    <property type="evidence" value="ECO:0007669"/>
    <property type="project" value="UniProtKB-SubCell"/>
</dbReference>
<dbReference type="SUPFAM" id="SSF52540">
    <property type="entry name" value="P-loop containing nucleoside triphosphate hydrolases"/>
    <property type="match status" value="1"/>
</dbReference>
<gene>
    <name evidence="9" type="ORF">IP93_02012</name>
</gene>
<dbReference type="OrthoDB" id="9803543at2"/>
<evidence type="ECO:0000256" key="2">
    <source>
        <dbReference type="ARBA" id="ARBA00022475"/>
    </source>
</evidence>
<feature type="region of interest" description="Disordered" evidence="6">
    <location>
        <begin position="550"/>
        <end position="570"/>
    </location>
</feature>
<evidence type="ECO:0000259" key="8">
    <source>
        <dbReference type="Pfam" id="PF10412"/>
    </source>
</evidence>
<protein>
    <submittedName>
        <fullName evidence="9">Type IV secretion system coupling TraD/TrwB family protein</fullName>
    </submittedName>
</protein>
<evidence type="ECO:0000313" key="10">
    <source>
        <dbReference type="Proteomes" id="UP000316471"/>
    </source>
</evidence>
<dbReference type="InterPro" id="IPR027417">
    <property type="entry name" value="P-loop_NTPase"/>
</dbReference>
<dbReference type="InterPro" id="IPR051539">
    <property type="entry name" value="T4SS-coupling_protein"/>
</dbReference>
<dbReference type="PANTHER" id="PTHR37937:SF1">
    <property type="entry name" value="CONJUGATIVE TRANSFER: DNA TRANSPORT"/>
    <property type="match status" value="1"/>
</dbReference>
<comment type="subcellular location">
    <subcellularLocation>
        <location evidence="1">Cell membrane</location>
        <topology evidence="1">Multi-pass membrane protein</topology>
    </subcellularLocation>
</comment>
<evidence type="ECO:0000256" key="5">
    <source>
        <dbReference type="ARBA" id="ARBA00023136"/>
    </source>
</evidence>
<keyword evidence="5 7" id="KW-0472">Membrane</keyword>
<dbReference type="CDD" id="cd01127">
    <property type="entry name" value="TrwB_TraG_TraD_VirD4"/>
    <property type="match status" value="1"/>
</dbReference>
<accession>A0A562LP84</accession>
<evidence type="ECO:0000313" key="9">
    <source>
        <dbReference type="EMBL" id="TWI09396.1"/>
    </source>
</evidence>
<evidence type="ECO:0000256" key="1">
    <source>
        <dbReference type="ARBA" id="ARBA00004651"/>
    </source>
</evidence>
<name>A0A562LP84_9GAMM</name>
<keyword evidence="3 7" id="KW-0812">Transmembrane</keyword>
<dbReference type="RefSeq" id="WP_144815182.1">
    <property type="nucleotide sequence ID" value="NZ_VLKP01000008.1"/>
</dbReference>
<evidence type="ECO:0000256" key="6">
    <source>
        <dbReference type="SAM" id="MobiDB-lite"/>
    </source>
</evidence>
<dbReference type="Gene3D" id="3.40.50.300">
    <property type="entry name" value="P-loop containing nucleotide triphosphate hydrolases"/>
    <property type="match status" value="2"/>
</dbReference>
<dbReference type="InterPro" id="IPR019476">
    <property type="entry name" value="T4SS_TraD_DNA-bd"/>
</dbReference>
<reference evidence="9 10" key="1">
    <citation type="journal article" date="2015" name="Stand. Genomic Sci.">
        <title>Genomic Encyclopedia of Bacterial and Archaeal Type Strains, Phase III: the genomes of soil and plant-associated and newly described type strains.</title>
        <authorList>
            <person name="Whitman W.B."/>
            <person name="Woyke T."/>
            <person name="Klenk H.P."/>
            <person name="Zhou Y."/>
            <person name="Lilburn T.G."/>
            <person name="Beck B.J."/>
            <person name="De Vos P."/>
            <person name="Vandamme P."/>
            <person name="Eisen J.A."/>
            <person name="Garrity G."/>
            <person name="Hugenholtz P."/>
            <person name="Kyrpides N.C."/>
        </authorList>
    </citation>
    <scope>NUCLEOTIDE SEQUENCE [LARGE SCALE GENOMIC DNA]</scope>
    <source>
        <strain evidence="9 10">CGMCC 1.10136</strain>
    </source>
</reference>
<dbReference type="Proteomes" id="UP000316471">
    <property type="component" value="Unassembled WGS sequence"/>
</dbReference>
<dbReference type="AlphaFoldDB" id="A0A562LP84"/>
<evidence type="ECO:0000256" key="3">
    <source>
        <dbReference type="ARBA" id="ARBA00022692"/>
    </source>
</evidence>
<keyword evidence="2" id="KW-1003">Cell membrane</keyword>
<organism evidence="9 10">
    <name type="scientific">Aerolutibacter ruishenii</name>
    <dbReference type="NCBI Taxonomy" id="686800"/>
    <lineage>
        <taxon>Bacteria</taxon>
        <taxon>Pseudomonadati</taxon>
        <taxon>Pseudomonadota</taxon>
        <taxon>Gammaproteobacteria</taxon>
        <taxon>Lysobacterales</taxon>
        <taxon>Lysobacteraceae</taxon>
        <taxon>Aerolutibacter</taxon>
    </lineage>
</organism>
<feature type="domain" description="Type IV secretion system coupling protein TraD DNA-binding" evidence="8">
    <location>
        <begin position="144"/>
        <end position="475"/>
    </location>
</feature>
<proteinExistence type="predicted"/>
<feature type="transmembrane region" description="Helical" evidence="7">
    <location>
        <begin position="72"/>
        <end position="98"/>
    </location>
</feature>
<dbReference type="EMBL" id="VLKP01000008">
    <property type="protein sequence ID" value="TWI09396.1"/>
    <property type="molecule type" value="Genomic_DNA"/>
</dbReference>
<feature type="transmembrane region" description="Helical" evidence="7">
    <location>
        <begin position="29"/>
        <end position="51"/>
    </location>
</feature>
<sequence>MKPAIYDSWGQPGPHIAPDIPVRRWDQGAAYGALGFLVGFVPLTVGLLGWADLWRVLALDPAFFSRIDNPQWLHDWCGLAVSVLLGVGLGGGLAWLGLIPRKNVWVVSGPQLLEGKAAIREARRRSLPVRERAADPGHLALHPDLVLSKAQLSRHLLMYGGVGSGKTQLLLGLLRQIYKRRDKVFVYDIKGDLGSYFPNMSIVSPFDARSRVWHVARDVRTPTQAAVFADSLIPEDTGSGKFWTLAARQVLTGALISLQNEKPEAWTWPDLAQRLTLQAEQLVPILEVNYRKAFGLLSNPQSQTSFNILATLGSYTRVVDDLARAWPQIGKRWFAITDWVRDDYAGPRQIIVQGGPDATLTAAYISALVNAAVPEIISPGLPDDERGRFIGFVFDELSSIGKIQFAPLVDKGRSKGVVVVACVQDLAQLRDLYGDNQVKALTSMVGTQIICRVGMGETREQLAKLMGTHKLASMNYKEGAVVHTDGAPVVYPHQLTSELGPVKTKAPPGYAIRAIVQQQDDLLLLAFPGQPMKVRRPGQIQAQWMNERGPMLAPRNNATGAAGEEGRALDPQELDRIRRQLDMPFEA</sequence>
<evidence type="ECO:0000256" key="7">
    <source>
        <dbReference type="SAM" id="Phobius"/>
    </source>
</evidence>
<dbReference type="PANTHER" id="PTHR37937">
    <property type="entry name" value="CONJUGATIVE TRANSFER: DNA TRANSPORT"/>
    <property type="match status" value="1"/>
</dbReference>